<evidence type="ECO:0000313" key="2">
    <source>
        <dbReference type="EMBL" id="QQL49417.1"/>
    </source>
</evidence>
<evidence type="ECO:0000259" key="1">
    <source>
        <dbReference type="Pfam" id="PF13568"/>
    </source>
</evidence>
<proteinExistence type="predicted"/>
<dbReference type="EMBL" id="CP066775">
    <property type="protein sequence ID" value="QQL49417.1"/>
    <property type="molecule type" value="Genomic_DNA"/>
</dbReference>
<dbReference type="Pfam" id="PF13568">
    <property type="entry name" value="OMP_b-brl_2"/>
    <property type="match status" value="1"/>
</dbReference>
<dbReference type="Proteomes" id="UP000429232">
    <property type="component" value="Chromosome"/>
</dbReference>
<gene>
    <name evidence="2" type="ORF">GO620_014765</name>
</gene>
<dbReference type="AlphaFoldDB" id="A0A6I4HY78"/>
<accession>A0A6I4HY78</accession>
<dbReference type="InterPro" id="IPR025665">
    <property type="entry name" value="Beta-barrel_OMP_2"/>
</dbReference>
<evidence type="ECO:0000313" key="3">
    <source>
        <dbReference type="Proteomes" id="UP000429232"/>
    </source>
</evidence>
<sequence length="193" mass="20745">MKKIILSLALLTAFSITTKAQLILGVKAGANFSHINTDQFNQSTLTGYQAGIFVRGGRGFFVQPELYLSGTGSNFTVQNAGKTENAKVRFTNINVPLLFGQSFGSSSLNFRIMAGPIYTGILNIDQNFSDNAKATYQDIGTYKTGTLGFQAGAGVDVGSITFDARYEGGLTKVNSAYGQRQNLFALSVGYKFL</sequence>
<keyword evidence="3" id="KW-1185">Reference proteome</keyword>
<dbReference type="RefSeq" id="WP_157524532.1">
    <property type="nucleotide sequence ID" value="NZ_CP066775.1"/>
</dbReference>
<organism evidence="2 3">
    <name type="scientific">Mucilaginibacter ginkgonis</name>
    <dbReference type="NCBI Taxonomy" id="2682091"/>
    <lineage>
        <taxon>Bacteria</taxon>
        <taxon>Pseudomonadati</taxon>
        <taxon>Bacteroidota</taxon>
        <taxon>Sphingobacteriia</taxon>
        <taxon>Sphingobacteriales</taxon>
        <taxon>Sphingobacteriaceae</taxon>
        <taxon>Mucilaginibacter</taxon>
    </lineage>
</organism>
<dbReference type="KEGG" id="mgik:GO620_014765"/>
<reference evidence="2 3" key="1">
    <citation type="submission" date="2020-12" db="EMBL/GenBank/DDBJ databases">
        <title>HMF7856_wgs.fasta genome submission.</title>
        <authorList>
            <person name="Kang H."/>
            <person name="Kim H."/>
            <person name="Joh K."/>
        </authorList>
    </citation>
    <scope>NUCLEOTIDE SEQUENCE [LARGE SCALE GENOMIC DNA]</scope>
    <source>
        <strain evidence="2 3">HMF7856</strain>
    </source>
</reference>
<protein>
    <submittedName>
        <fullName evidence="2">PorT family protein</fullName>
    </submittedName>
</protein>
<feature type="domain" description="Outer membrane protein beta-barrel" evidence="1">
    <location>
        <begin position="24"/>
        <end position="173"/>
    </location>
</feature>
<name>A0A6I4HY78_9SPHI</name>